<evidence type="ECO:0000313" key="2">
    <source>
        <dbReference type="EMBL" id="KAK4359776.1"/>
    </source>
</evidence>
<dbReference type="InterPro" id="IPR005380">
    <property type="entry name" value="XS_domain"/>
</dbReference>
<dbReference type="Proteomes" id="UP001291623">
    <property type="component" value="Unassembled WGS sequence"/>
</dbReference>
<sequence length="186" mass="20786">MGWNSDAPPEGKLWIPVAVAAPNALAQKDLILWPPVVVIHNCSGLEGDVIMRRNKYDCPYRPSTISKGFSGGRMKVRLAKPGSNSVLLVKFLGTIPGFHDAEKLHNCFLEEERGRKDFGVVTSTEGKDIDSRNRKGDKVEEFLLYGYMGIAEDLDTVNIDTKRKCLIEHVVYRAEQVKLQGFLVLL</sequence>
<name>A0AAE1RXN5_9SOLA</name>
<protein>
    <recommendedName>
        <fullName evidence="1">XS domain-containing protein</fullName>
    </recommendedName>
</protein>
<proteinExistence type="predicted"/>
<gene>
    <name evidence="2" type="ORF">RND71_022005</name>
</gene>
<dbReference type="AlphaFoldDB" id="A0AAE1RXN5"/>
<dbReference type="EMBL" id="JAVYJV010000011">
    <property type="protein sequence ID" value="KAK4359776.1"/>
    <property type="molecule type" value="Genomic_DNA"/>
</dbReference>
<dbReference type="PANTHER" id="PTHR46619">
    <property type="entry name" value="RNA RECOGNITION MOTIF XS DOMAIN PROTEIN-RELATED"/>
    <property type="match status" value="1"/>
</dbReference>
<organism evidence="2 3">
    <name type="scientific">Anisodus tanguticus</name>
    <dbReference type="NCBI Taxonomy" id="243964"/>
    <lineage>
        <taxon>Eukaryota</taxon>
        <taxon>Viridiplantae</taxon>
        <taxon>Streptophyta</taxon>
        <taxon>Embryophyta</taxon>
        <taxon>Tracheophyta</taxon>
        <taxon>Spermatophyta</taxon>
        <taxon>Magnoliopsida</taxon>
        <taxon>eudicotyledons</taxon>
        <taxon>Gunneridae</taxon>
        <taxon>Pentapetalae</taxon>
        <taxon>asterids</taxon>
        <taxon>lamiids</taxon>
        <taxon>Solanales</taxon>
        <taxon>Solanaceae</taxon>
        <taxon>Solanoideae</taxon>
        <taxon>Hyoscyameae</taxon>
        <taxon>Anisodus</taxon>
    </lineage>
</organism>
<dbReference type="Gene3D" id="3.30.70.2890">
    <property type="entry name" value="XS domain"/>
    <property type="match status" value="1"/>
</dbReference>
<evidence type="ECO:0000313" key="3">
    <source>
        <dbReference type="Proteomes" id="UP001291623"/>
    </source>
</evidence>
<dbReference type="InterPro" id="IPR038588">
    <property type="entry name" value="XS_domain_sf"/>
</dbReference>
<comment type="caution">
    <text evidence="2">The sequence shown here is derived from an EMBL/GenBank/DDBJ whole genome shotgun (WGS) entry which is preliminary data.</text>
</comment>
<reference evidence="2" key="1">
    <citation type="submission" date="2023-12" db="EMBL/GenBank/DDBJ databases">
        <title>Genome assembly of Anisodus tanguticus.</title>
        <authorList>
            <person name="Wang Y.-J."/>
        </authorList>
    </citation>
    <scope>NUCLEOTIDE SEQUENCE</scope>
    <source>
        <strain evidence="2">KB-2021</strain>
        <tissue evidence="2">Leaf</tissue>
    </source>
</reference>
<accession>A0AAE1RXN5</accession>
<dbReference type="GO" id="GO:0031047">
    <property type="term" value="P:regulatory ncRNA-mediated gene silencing"/>
    <property type="evidence" value="ECO:0007669"/>
    <property type="project" value="InterPro"/>
</dbReference>
<keyword evidence="3" id="KW-1185">Reference proteome</keyword>
<evidence type="ECO:0000259" key="1">
    <source>
        <dbReference type="Pfam" id="PF03468"/>
    </source>
</evidence>
<dbReference type="PANTHER" id="PTHR46619:SF5">
    <property type="entry name" value="XS DOMAIN-CONTAINING PROTEIN"/>
    <property type="match status" value="1"/>
</dbReference>
<dbReference type="Pfam" id="PF03468">
    <property type="entry name" value="XS"/>
    <property type="match status" value="1"/>
</dbReference>
<feature type="domain" description="XS" evidence="1">
    <location>
        <begin position="29"/>
        <end position="155"/>
    </location>
</feature>